<feature type="region of interest" description="Disordered" evidence="7">
    <location>
        <begin position="175"/>
        <end position="208"/>
    </location>
</feature>
<evidence type="ECO:0008006" key="10">
    <source>
        <dbReference type="Google" id="ProtNLM"/>
    </source>
</evidence>
<dbReference type="EMBL" id="BSDZ01000079">
    <property type="protein sequence ID" value="GLI68211.1"/>
    <property type="molecule type" value="Genomic_DNA"/>
</dbReference>
<dbReference type="InterPro" id="IPR042263">
    <property type="entry name" value="DPH1/DPH2_1"/>
</dbReference>
<organism evidence="8 9">
    <name type="scientific">Volvox africanus</name>
    <dbReference type="NCBI Taxonomy" id="51714"/>
    <lineage>
        <taxon>Eukaryota</taxon>
        <taxon>Viridiplantae</taxon>
        <taxon>Chlorophyta</taxon>
        <taxon>core chlorophytes</taxon>
        <taxon>Chlorophyceae</taxon>
        <taxon>CS clade</taxon>
        <taxon>Chlamydomonadales</taxon>
        <taxon>Volvocaceae</taxon>
        <taxon>Volvox</taxon>
    </lineage>
</organism>
<keyword evidence="9" id="KW-1185">Reference proteome</keyword>
<dbReference type="Gene3D" id="3.40.50.11860">
    <property type="entry name" value="Diphthamide synthesis DPH1/DPH2 domain 3"/>
    <property type="match status" value="1"/>
</dbReference>
<comment type="cofactor">
    <cofactor evidence="1">
        <name>[4Fe-4S] cluster</name>
        <dbReference type="ChEBI" id="CHEBI:49883"/>
    </cofactor>
</comment>
<proteinExistence type="predicted"/>
<evidence type="ECO:0000256" key="5">
    <source>
        <dbReference type="ARBA" id="ARBA00023014"/>
    </source>
</evidence>
<dbReference type="Pfam" id="PF01866">
    <property type="entry name" value="Diphthamide_syn"/>
    <property type="match status" value="2"/>
</dbReference>
<feature type="region of interest" description="Disordered" evidence="7">
    <location>
        <begin position="224"/>
        <end position="246"/>
    </location>
</feature>
<reference evidence="8 9" key="1">
    <citation type="journal article" date="2023" name="IScience">
        <title>Expanded male sex-determining region conserved during the evolution of homothallism in the green alga Volvox.</title>
        <authorList>
            <person name="Yamamoto K."/>
            <person name="Matsuzaki R."/>
            <person name="Mahakham W."/>
            <person name="Heman W."/>
            <person name="Sekimoto H."/>
            <person name="Kawachi M."/>
            <person name="Minakuchi Y."/>
            <person name="Toyoda A."/>
            <person name="Nozaki H."/>
        </authorList>
    </citation>
    <scope>NUCLEOTIDE SEQUENCE [LARGE SCALE GENOMIC DNA]</scope>
    <source>
        <strain evidence="8 9">NIES-4468</strain>
    </source>
</reference>
<keyword evidence="4" id="KW-0408">Iron</keyword>
<evidence type="ECO:0000256" key="1">
    <source>
        <dbReference type="ARBA" id="ARBA00001966"/>
    </source>
</evidence>
<comment type="pathway">
    <text evidence="2">Protein modification; peptidyl-diphthamide biosynthesis.</text>
</comment>
<evidence type="ECO:0000256" key="3">
    <source>
        <dbReference type="ARBA" id="ARBA00022723"/>
    </source>
</evidence>
<dbReference type="InterPro" id="IPR016435">
    <property type="entry name" value="DPH1/DPH2"/>
</dbReference>
<protein>
    <recommendedName>
        <fullName evidence="10">Diphthamide biosynthesis protein</fullName>
    </recommendedName>
</protein>
<dbReference type="InterPro" id="IPR042265">
    <property type="entry name" value="DPH1/DPH2_3"/>
</dbReference>
<dbReference type="NCBIfam" id="TIGR00322">
    <property type="entry name" value="diphth2_R"/>
    <property type="match status" value="2"/>
</dbReference>
<gene>
    <name evidence="8" type="ORF">VaNZ11_012555</name>
</gene>
<name>A0ABQ5SG90_9CHLO</name>
<dbReference type="PANTHER" id="PTHR10762:SF2">
    <property type="entry name" value="2-(3-AMINO-3-CARBOXYPROPYL)HISTIDINE SYNTHASE SUBUNIT 2"/>
    <property type="match status" value="1"/>
</dbReference>
<dbReference type="PANTHER" id="PTHR10762">
    <property type="entry name" value="DIPHTHAMIDE BIOSYNTHESIS PROTEIN"/>
    <property type="match status" value="1"/>
</dbReference>
<dbReference type="Proteomes" id="UP001165090">
    <property type="component" value="Unassembled WGS sequence"/>
</dbReference>
<accession>A0ABQ5SG90</accession>
<evidence type="ECO:0000313" key="9">
    <source>
        <dbReference type="Proteomes" id="UP001165090"/>
    </source>
</evidence>
<evidence type="ECO:0000256" key="6">
    <source>
        <dbReference type="SAM" id="Coils"/>
    </source>
</evidence>
<keyword evidence="6" id="KW-0175">Coiled coil</keyword>
<evidence type="ECO:0000313" key="8">
    <source>
        <dbReference type="EMBL" id="GLI68211.1"/>
    </source>
</evidence>
<dbReference type="Gene3D" id="3.40.50.11840">
    <property type="entry name" value="Diphthamide synthesis DPH1/DPH2 domain 1"/>
    <property type="match status" value="1"/>
</dbReference>
<keyword evidence="3" id="KW-0479">Metal-binding</keyword>
<evidence type="ECO:0000256" key="2">
    <source>
        <dbReference type="ARBA" id="ARBA00005156"/>
    </source>
</evidence>
<feature type="coiled-coil region" evidence="6">
    <location>
        <begin position="577"/>
        <end position="604"/>
    </location>
</feature>
<keyword evidence="5" id="KW-0411">Iron-sulfur</keyword>
<evidence type="ECO:0000256" key="4">
    <source>
        <dbReference type="ARBA" id="ARBA00023004"/>
    </source>
</evidence>
<dbReference type="SFLD" id="SFLDS00032">
    <property type="entry name" value="Radical_SAM_3-amino-3-carboxyp"/>
    <property type="match status" value="1"/>
</dbReference>
<comment type="caution">
    <text evidence="8">The sequence shown here is derived from an EMBL/GenBank/DDBJ whole genome shotgun (WGS) entry which is preliminary data.</text>
</comment>
<sequence length="697" mass="71618">MPDSDLAERYDLDQTIEYIVNGGYRSVALQFPDEQLPDSPAVSQLLQRSLGEWAKVFILADTAYNPLGVDEVAAHHLAAQCVVHYGRASLDPVISLPAFFVLPKEPLNVQETASAVRQAVSEAVRARCAAVAPETSAHSAAAVSSTSSSFSAVVVLLDQAYQHLLGQLSSELLQGGMPGPRGDATEGNAGNACGEGGENSVQDDASPAPPPWIFARVAAKSLSPRQMAPNQRPPPQPARGGCCGNAGTPSGTTTTASITPAATNSTGCCHGAAAATQAGGAACLGVTRALSLATAPAAGGGEECVGGGDGSCCTVTRATGSIQRNGCGAGLAAGGVAREDGGPVGAAADTTTQAAVGTTIANLQATDTAESCSAVESEASARGGLDADDYSGGSGSSMPCTCRMVGLCWSLPPGISRRDCLYVWVGPYGSSAHQVLQLTHSTCEWLSYDPGEEGGAVRQGLSDGTRRLLKRRNFLVERVRSANIVGLLVGTLGSAGFLDVISALRRLAIAAGKKTYTFLMGKPNPAKLGNFPEVDVYVMVCDAQGLILDCRDYLAPLLSPWEAATAFLGRHLDPDDYRMEMRDVLELEAQYRQQQQQQQETEAEGAGMALQALGNLGLNVAIRGSGGEVVARTAAEFLALKRTFKGLEMPATGACPKAPELAVEGLCGRAAVYSDEGASQVAGAGEPGSGSGAADAW</sequence>
<evidence type="ECO:0000256" key="7">
    <source>
        <dbReference type="SAM" id="MobiDB-lite"/>
    </source>
</evidence>